<dbReference type="EMBL" id="KN817527">
    <property type="protein sequence ID" value="KJA26700.1"/>
    <property type="molecule type" value="Genomic_DNA"/>
</dbReference>
<protein>
    <recommendedName>
        <fullName evidence="3">F-box domain-containing protein</fullName>
    </recommendedName>
</protein>
<dbReference type="Proteomes" id="UP000054270">
    <property type="component" value="Unassembled WGS sequence"/>
</dbReference>
<proteinExistence type="predicted"/>
<gene>
    <name evidence="1" type="ORF">HYPSUDRAFT_282609</name>
</gene>
<organism evidence="1 2">
    <name type="scientific">Hypholoma sublateritium (strain FD-334 SS-4)</name>
    <dbReference type="NCBI Taxonomy" id="945553"/>
    <lineage>
        <taxon>Eukaryota</taxon>
        <taxon>Fungi</taxon>
        <taxon>Dikarya</taxon>
        <taxon>Basidiomycota</taxon>
        <taxon>Agaricomycotina</taxon>
        <taxon>Agaricomycetes</taxon>
        <taxon>Agaricomycetidae</taxon>
        <taxon>Agaricales</taxon>
        <taxon>Agaricineae</taxon>
        <taxon>Strophariaceae</taxon>
        <taxon>Hypholoma</taxon>
    </lineage>
</organism>
<accession>A0A0D2Q5A7</accession>
<evidence type="ECO:0000313" key="1">
    <source>
        <dbReference type="EMBL" id="KJA26700.1"/>
    </source>
</evidence>
<dbReference type="AlphaFoldDB" id="A0A0D2Q5A7"/>
<evidence type="ECO:0000313" key="2">
    <source>
        <dbReference type="Proteomes" id="UP000054270"/>
    </source>
</evidence>
<evidence type="ECO:0008006" key="3">
    <source>
        <dbReference type="Google" id="ProtNLM"/>
    </source>
</evidence>
<name>A0A0D2Q5A7_HYPSF</name>
<reference evidence="2" key="1">
    <citation type="submission" date="2014-04" db="EMBL/GenBank/DDBJ databases">
        <title>Evolutionary Origins and Diversification of the Mycorrhizal Mutualists.</title>
        <authorList>
            <consortium name="DOE Joint Genome Institute"/>
            <consortium name="Mycorrhizal Genomics Consortium"/>
            <person name="Kohler A."/>
            <person name="Kuo A."/>
            <person name="Nagy L.G."/>
            <person name="Floudas D."/>
            <person name="Copeland A."/>
            <person name="Barry K.W."/>
            <person name="Cichocki N."/>
            <person name="Veneault-Fourrey C."/>
            <person name="LaButti K."/>
            <person name="Lindquist E.A."/>
            <person name="Lipzen A."/>
            <person name="Lundell T."/>
            <person name="Morin E."/>
            <person name="Murat C."/>
            <person name="Riley R."/>
            <person name="Ohm R."/>
            <person name="Sun H."/>
            <person name="Tunlid A."/>
            <person name="Henrissat B."/>
            <person name="Grigoriev I.V."/>
            <person name="Hibbett D.S."/>
            <person name="Martin F."/>
        </authorList>
    </citation>
    <scope>NUCLEOTIDE SEQUENCE [LARGE SCALE GENOMIC DNA]</scope>
    <source>
        <strain evidence="2">FD-334 SS-4</strain>
    </source>
</reference>
<sequence length="271" mass="31067">MYIGHSFPLSDILDALSTMNSLEFLEIRNVEVHQDDDIQHLRRTKLPGLRELQLGVDAITCVALLDHLKTPPTCALTYNAPNLLTTAEVAEDVFTPLVSMLVKFARRYFKSHPPTNVVVHRAHGMLCFSDMNHRVTSGFLALFRRSDQLDFLMDAVKTFFSQFSLPRFPKTTRLWLELSAETPSHLWRPFLERFPSAQVMLMSIRDIGYFKAVVEILLQTAVLLSLKIIKLRPGEQFDPIHPKAHELEVIAIFEVMRMLSGRPVQVMRVNQ</sequence>
<keyword evidence="2" id="KW-1185">Reference proteome</keyword>